<dbReference type="PROSITE" id="PS50162">
    <property type="entry name" value="RECA_2"/>
    <property type="match status" value="1"/>
</dbReference>
<evidence type="ECO:0000256" key="1">
    <source>
        <dbReference type="ARBA" id="ARBA00009391"/>
    </source>
</evidence>
<dbReference type="Pfam" id="PF21096">
    <property type="entry name" value="RecA_C"/>
    <property type="match status" value="1"/>
</dbReference>
<keyword evidence="15" id="KW-1185">Reference proteome</keyword>
<feature type="domain" description="RecA family profile 1" evidence="12">
    <location>
        <begin position="38"/>
        <end position="197"/>
    </location>
</feature>
<dbReference type="InterPro" id="IPR013765">
    <property type="entry name" value="DNA_recomb/repair_RecA"/>
</dbReference>
<keyword evidence="5 9" id="KW-0238">DNA-binding</keyword>
<dbReference type="NCBIfam" id="TIGR02012">
    <property type="entry name" value="tigrfam_recA"/>
    <property type="match status" value="1"/>
</dbReference>
<dbReference type="PRINTS" id="PR00142">
    <property type="entry name" value="RECA"/>
</dbReference>
<keyword evidence="9" id="KW-0963">Cytoplasm</keyword>
<dbReference type="InterPro" id="IPR027417">
    <property type="entry name" value="P-loop_NTPase"/>
</dbReference>
<dbReference type="SUPFAM" id="SSF54752">
    <property type="entry name" value="RecA protein, C-terminal domain"/>
    <property type="match status" value="1"/>
</dbReference>
<name>A0ABV9YE55_9PSEU</name>
<evidence type="ECO:0000256" key="4">
    <source>
        <dbReference type="ARBA" id="ARBA00022840"/>
    </source>
</evidence>
<feature type="binding site" evidence="9">
    <location>
        <begin position="68"/>
        <end position="75"/>
    </location>
    <ligand>
        <name>ATP</name>
        <dbReference type="ChEBI" id="CHEBI:30616"/>
    </ligand>
</feature>
<protein>
    <recommendedName>
        <fullName evidence="2 9">Protein RecA</fullName>
    </recommendedName>
    <alternativeName>
        <fullName evidence="8 9">Recombinase A</fullName>
    </alternativeName>
</protein>
<evidence type="ECO:0000256" key="7">
    <source>
        <dbReference type="ARBA" id="ARBA00023236"/>
    </source>
</evidence>
<dbReference type="InterPro" id="IPR023400">
    <property type="entry name" value="RecA_C_sf"/>
</dbReference>
<dbReference type="Pfam" id="PF00154">
    <property type="entry name" value="RecA_N"/>
    <property type="match status" value="1"/>
</dbReference>
<evidence type="ECO:0000256" key="5">
    <source>
        <dbReference type="ARBA" id="ARBA00023125"/>
    </source>
</evidence>
<evidence type="ECO:0000259" key="13">
    <source>
        <dbReference type="PROSITE" id="PS50163"/>
    </source>
</evidence>
<evidence type="ECO:0000313" key="14">
    <source>
        <dbReference type="EMBL" id="MFC5058871.1"/>
    </source>
</evidence>
<keyword evidence="9 10" id="KW-0234">DNA repair</keyword>
<dbReference type="RefSeq" id="WP_344039805.1">
    <property type="nucleotide sequence ID" value="NZ_BAAAKE010000019.1"/>
</dbReference>
<dbReference type="HAMAP" id="MF_00268">
    <property type="entry name" value="RecA"/>
    <property type="match status" value="1"/>
</dbReference>
<gene>
    <name evidence="9 14" type="primary">recA</name>
    <name evidence="14" type="ORF">ACFPFM_34600</name>
</gene>
<sequence>MAPQAPDRDKALELALAQIDKQFGKGSVMRLGEEGRAPIEVIPTGAIALDVALGIGGLPRGRVVEIYGPESSGKTTVALHAVANAQRNGGIAAFIDAEHALDPDYARKLGVDTDALLVSQPDTGEQALEIADMLVRSGALDILVIDSVAALVPRAEIEGEMGDNHVGLQARLMSQALRKITGALNSSGTTAIFINQLREKIGVMFGSPETTTGGKALKFYASVRLDVRRIETLKDGGEPVGNRTRVKVVKNKVAPPFKQAEFDILYGHGISREGSLIDMGVDQGILRKSGAWYTYEGDQLGQGKENARKFLRENPDVANEIEKRIKEKLGIGATLDTEEPAAAPVEF</sequence>
<evidence type="ECO:0000256" key="6">
    <source>
        <dbReference type="ARBA" id="ARBA00023172"/>
    </source>
</evidence>
<keyword evidence="6 9" id="KW-0233">DNA recombination</keyword>
<dbReference type="Gene3D" id="3.40.50.300">
    <property type="entry name" value="P-loop containing nucleotide triphosphate hydrolases"/>
    <property type="match status" value="1"/>
</dbReference>
<dbReference type="Proteomes" id="UP001595833">
    <property type="component" value="Unassembled WGS sequence"/>
</dbReference>
<comment type="similarity">
    <text evidence="1 9 11">Belongs to the RecA family.</text>
</comment>
<evidence type="ECO:0000313" key="15">
    <source>
        <dbReference type="Proteomes" id="UP001595833"/>
    </source>
</evidence>
<comment type="subcellular location">
    <subcellularLocation>
        <location evidence="9">Cytoplasm</location>
    </subcellularLocation>
</comment>
<evidence type="ECO:0000256" key="10">
    <source>
        <dbReference type="RuleBase" id="RU000526"/>
    </source>
</evidence>
<evidence type="ECO:0000256" key="11">
    <source>
        <dbReference type="RuleBase" id="RU004527"/>
    </source>
</evidence>
<dbReference type="InterPro" id="IPR003593">
    <property type="entry name" value="AAA+_ATPase"/>
</dbReference>
<proteinExistence type="inferred from homology"/>
<evidence type="ECO:0000256" key="3">
    <source>
        <dbReference type="ARBA" id="ARBA00022741"/>
    </source>
</evidence>
<feature type="domain" description="RecA family profile 2" evidence="13">
    <location>
        <begin position="202"/>
        <end position="275"/>
    </location>
</feature>
<dbReference type="InterPro" id="IPR020588">
    <property type="entry name" value="RecA_ATP-bd"/>
</dbReference>
<dbReference type="InterPro" id="IPR020584">
    <property type="entry name" value="DNA_recomb/repair_RecA_CS"/>
</dbReference>
<dbReference type="PROSITE" id="PS50163">
    <property type="entry name" value="RECA_3"/>
    <property type="match status" value="1"/>
</dbReference>
<comment type="function">
    <text evidence="9">Can catalyze the hydrolysis of ATP in the presence of single-stranded DNA, the ATP-dependent uptake of single-stranded DNA by duplex DNA, and the ATP-dependent hybridization of homologous single-stranded DNAs. It interacts with LexA causing its activation and leading to its autocatalytic cleavage.</text>
</comment>
<keyword evidence="3 9" id="KW-0547">Nucleotide-binding</keyword>
<dbReference type="InterPro" id="IPR020587">
    <property type="entry name" value="RecA_monomer-monomer_interface"/>
</dbReference>
<evidence type="ECO:0000256" key="9">
    <source>
        <dbReference type="HAMAP-Rule" id="MF_00268"/>
    </source>
</evidence>
<dbReference type="SUPFAM" id="SSF52540">
    <property type="entry name" value="P-loop containing nucleoside triphosphate hydrolases"/>
    <property type="match status" value="1"/>
</dbReference>
<comment type="caution">
    <text evidence="14">The sequence shown here is derived from an EMBL/GenBank/DDBJ whole genome shotgun (WGS) entry which is preliminary data.</text>
</comment>
<dbReference type="InterPro" id="IPR049428">
    <property type="entry name" value="RecA-like_N"/>
</dbReference>
<keyword evidence="9 11" id="KW-0227">DNA damage</keyword>
<evidence type="ECO:0000256" key="2">
    <source>
        <dbReference type="ARBA" id="ARBA00015553"/>
    </source>
</evidence>
<dbReference type="EMBL" id="JBHSJB010000035">
    <property type="protein sequence ID" value="MFC5058871.1"/>
    <property type="molecule type" value="Genomic_DNA"/>
</dbReference>
<dbReference type="CDD" id="cd00983">
    <property type="entry name" value="RecA"/>
    <property type="match status" value="1"/>
</dbReference>
<evidence type="ECO:0000259" key="12">
    <source>
        <dbReference type="PROSITE" id="PS50162"/>
    </source>
</evidence>
<dbReference type="SMART" id="SM00382">
    <property type="entry name" value="AAA"/>
    <property type="match status" value="1"/>
</dbReference>
<evidence type="ECO:0000256" key="8">
    <source>
        <dbReference type="ARBA" id="ARBA00033319"/>
    </source>
</evidence>
<dbReference type="InterPro" id="IPR049261">
    <property type="entry name" value="RecA-like_C"/>
</dbReference>
<organism evidence="14 15">
    <name type="scientific">Saccharothrix xinjiangensis</name>
    <dbReference type="NCBI Taxonomy" id="204798"/>
    <lineage>
        <taxon>Bacteria</taxon>
        <taxon>Bacillati</taxon>
        <taxon>Actinomycetota</taxon>
        <taxon>Actinomycetes</taxon>
        <taxon>Pseudonocardiales</taxon>
        <taxon>Pseudonocardiaceae</taxon>
        <taxon>Saccharothrix</taxon>
    </lineage>
</organism>
<keyword evidence="4 9" id="KW-0067">ATP-binding</keyword>
<dbReference type="PANTHER" id="PTHR45900">
    <property type="entry name" value="RECA"/>
    <property type="match status" value="1"/>
</dbReference>
<dbReference type="PROSITE" id="PS00321">
    <property type="entry name" value="RECA_1"/>
    <property type="match status" value="1"/>
</dbReference>
<accession>A0ABV9YE55</accession>
<dbReference type="PANTHER" id="PTHR45900:SF1">
    <property type="entry name" value="MITOCHONDRIAL DNA REPAIR PROTEIN RECA HOMOLOG-RELATED"/>
    <property type="match status" value="1"/>
</dbReference>
<keyword evidence="7 9" id="KW-0742">SOS response</keyword>
<reference evidence="15" key="1">
    <citation type="journal article" date="2019" name="Int. J. Syst. Evol. Microbiol.">
        <title>The Global Catalogue of Microorganisms (GCM) 10K type strain sequencing project: providing services to taxonomists for standard genome sequencing and annotation.</title>
        <authorList>
            <consortium name="The Broad Institute Genomics Platform"/>
            <consortium name="The Broad Institute Genome Sequencing Center for Infectious Disease"/>
            <person name="Wu L."/>
            <person name="Ma J."/>
        </authorList>
    </citation>
    <scope>NUCLEOTIDE SEQUENCE [LARGE SCALE GENOMIC DNA]</scope>
    <source>
        <strain evidence="15">KCTC 12848</strain>
    </source>
</reference>